<dbReference type="InterPro" id="IPR006076">
    <property type="entry name" value="FAD-dep_OxRdtase"/>
</dbReference>
<sequence>MNHSADVLVIGAGVTGAAIAYGLTKKNKKVVLIDAPPNPIDRSSRANMGLIWCQSKALGNRPYAEWNFESSKLFPELIPEIEELTGIDTMYKQCGGIIPTVGEADYDRRANYLKALDEEAKKFGATKDYPGEMYSRSQLEAHYPGVTFGKEVTGGTWCPEDGHIEPLQLMFALRLAMKRNGGTFLPHCAALDIARNGDSYTVHTSTGTIECERLVITAGLGSKQLANQFGINVPIYANKSQLFLTERIPNLLPTPLLGITRTDGGTVMVGFEHEYMGNNTELVPERLQHVANWAHTIWPAIAKLRVIRCWTGLRVWPKDGFPIYDAIPNHKNAFIFNAHSGVTLAAVQAKHLPEFILGGKLPKNAQGFGLDRFPADA</sequence>
<dbReference type="RefSeq" id="WP_011189489.1">
    <property type="nucleotide sequence ID" value="NC_006138.1"/>
</dbReference>
<evidence type="ECO:0000313" key="4">
    <source>
        <dbReference type="Proteomes" id="UP000000602"/>
    </source>
</evidence>
<dbReference type="InterPro" id="IPR036188">
    <property type="entry name" value="FAD/NAD-bd_sf"/>
</dbReference>
<keyword evidence="4" id="KW-1185">Reference proteome</keyword>
<dbReference type="PANTHER" id="PTHR13847:SF289">
    <property type="entry name" value="GLYCINE OXIDASE"/>
    <property type="match status" value="1"/>
</dbReference>
<dbReference type="PANTHER" id="PTHR13847">
    <property type="entry name" value="SARCOSINE DEHYDROGENASE-RELATED"/>
    <property type="match status" value="1"/>
</dbReference>
<dbReference type="KEGG" id="dps:DP2248"/>
<feature type="domain" description="FAD dependent oxidoreductase" evidence="2">
    <location>
        <begin position="6"/>
        <end position="352"/>
    </location>
</feature>
<dbReference type="GO" id="GO:0005737">
    <property type="term" value="C:cytoplasm"/>
    <property type="evidence" value="ECO:0007669"/>
    <property type="project" value="TreeGrafter"/>
</dbReference>
<dbReference type="STRING" id="177439.DP2248"/>
<organism evidence="3 4">
    <name type="scientific">Desulfotalea psychrophila (strain LSv54 / DSM 12343)</name>
    <dbReference type="NCBI Taxonomy" id="177439"/>
    <lineage>
        <taxon>Bacteria</taxon>
        <taxon>Pseudomonadati</taxon>
        <taxon>Thermodesulfobacteriota</taxon>
        <taxon>Desulfobulbia</taxon>
        <taxon>Desulfobulbales</taxon>
        <taxon>Desulfocapsaceae</taxon>
        <taxon>Desulfotalea</taxon>
    </lineage>
</organism>
<accession>Q6AKZ8</accession>
<evidence type="ECO:0000259" key="2">
    <source>
        <dbReference type="Pfam" id="PF01266"/>
    </source>
</evidence>
<dbReference type="Pfam" id="PF01266">
    <property type="entry name" value="DAO"/>
    <property type="match status" value="1"/>
</dbReference>
<dbReference type="AlphaFoldDB" id="Q6AKZ8"/>
<dbReference type="HOGENOM" id="CLU_007884_4_3_7"/>
<gene>
    <name evidence="3" type="ordered locus">DP2248</name>
</gene>
<reference evidence="4" key="1">
    <citation type="journal article" date="2004" name="Environ. Microbiol.">
        <title>The genome of Desulfotalea psychrophila, a sulfate-reducing bacterium from permanently cold Arctic sediments.</title>
        <authorList>
            <person name="Rabus R."/>
            <person name="Ruepp A."/>
            <person name="Frickey T."/>
            <person name="Rattei T."/>
            <person name="Fartmann B."/>
            <person name="Stark M."/>
            <person name="Bauer M."/>
            <person name="Zibat A."/>
            <person name="Lombardot T."/>
            <person name="Becker I."/>
            <person name="Amann J."/>
            <person name="Gellner K."/>
            <person name="Teeling H."/>
            <person name="Leuschner W.D."/>
            <person name="Gloeckner F.-O."/>
            <person name="Lupas A.N."/>
            <person name="Amann R."/>
            <person name="Klenk H.-P."/>
        </authorList>
    </citation>
    <scope>NUCLEOTIDE SEQUENCE [LARGE SCALE GENOMIC DNA]</scope>
    <source>
        <strain evidence="4">DSM 12343 / LSv54</strain>
    </source>
</reference>
<dbReference type="OrthoDB" id="5366046at2"/>
<dbReference type="Gene3D" id="3.50.50.60">
    <property type="entry name" value="FAD/NAD(P)-binding domain"/>
    <property type="match status" value="1"/>
</dbReference>
<dbReference type="GO" id="GO:0016491">
    <property type="term" value="F:oxidoreductase activity"/>
    <property type="evidence" value="ECO:0007669"/>
    <property type="project" value="UniProtKB-KW"/>
</dbReference>
<dbReference type="SUPFAM" id="SSF51905">
    <property type="entry name" value="FAD/NAD(P)-binding domain"/>
    <property type="match status" value="1"/>
</dbReference>
<keyword evidence="1" id="KW-0560">Oxidoreductase</keyword>
<name>Q6AKZ8_DESPS</name>
<proteinExistence type="predicted"/>
<dbReference type="SUPFAM" id="SSF54373">
    <property type="entry name" value="FAD-linked reductases, C-terminal domain"/>
    <property type="match status" value="1"/>
</dbReference>
<evidence type="ECO:0000313" key="3">
    <source>
        <dbReference type="EMBL" id="CAG36977.1"/>
    </source>
</evidence>
<dbReference type="eggNOG" id="COG0665">
    <property type="taxonomic scope" value="Bacteria"/>
</dbReference>
<protein>
    <submittedName>
        <fullName evidence="3">Related to opine/octopine dehydrogenase, subunit B</fullName>
    </submittedName>
</protein>
<dbReference type="Gene3D" id="3.30.9.10">
    <property type="entry name" value="D-Amino Acid Oxidase, subunit A, domain 2"/>
    <property type="match status" value="1"/>
</dbReference>
<evidence type="ECO:0000256" key="1">
    <source>
        <dbReference type="ARBA" id="ARBA00023002"/>
    </source>
</evidence>
<dbReference type="EMBL" id="CR522870">
    <property type="protein sequence ID" value="CAG36977.1"/>
    <property type="molecule type" value="Genomic_DNA"/>
</dbReference>
<dbReference type="Proteomes" id="UP000000602">
    <property type="component" value="Chromosome"/>
</dbReference>